<evidence type="ECO:0000256" key="1">
    <source>
        <dbReference type="ARBA" id="ARBA00004651"/>
    </source>
</evidence>
<evidence type="ECO:0000256" key="10">
    <source>
        <dbReference type="PIRNR" id="PIRNR006247"/>
    </source>
</evidence>
<reference evidence="13" key="1">
    <citation type="submission" date="2017-05" db="EMBL/GenBank/DDBJ databases">
        <authorList>
            <person name="Imhoff J.F."/>
            <person name="Rahn T."/>
            <person name="Kuenzel S."/>
            <person name="Neulinger S.C."/>
        </authorList>
    </citation>
    <scope>NUCLEOTIDE SEQUENCE</scope>
    <source>
        <strain evidence="13">LMG 28126</strain>
    </source>
</reference>
<dbReference type="Pfam" id="PF02386">
    <property type="entry name" value="TrkH"/>
    <property type="match status" value="2"/>
</dbReference>
<comment type="caution">
    <text evidence="13">The sequence shown here is derived from an EMBL/GenBank/DDBJ whole genome shotgun (WGS) entry which is preliminary data.</text>
</comment>
<keyword evidence="14" id="KW-1185">Reference proteome</keyword>
<dbReference type="PANTHER" id="PTHR32024:SF3">
    <property type="entry name" value="TRK SYSTEM POTASSIUM UPTAKE PROTEIN"/>
    <property type="match status" value="1"/>
</dbReference>
<reference evidence="13" key="2">
    <citation type="journal article" date="2020" name="Microorganisms">
        <title>Osmotic Adaptation and Compatible Solute Biosynthesis of Phototrophic Bacteria as Revealed from Genome Analyses.</title>
        <authorList>
            <person name="Imhoff J.F."/>
            <person name="Rahn T."/>
            <person name="Kunzel S."/>
            <person name="Keller A."/>
            <person name="Neulinger S.C."/>
        </authorList>
    </citation>
    <scope>NUCLEOTIDE SEQUENCE</scope>
    <source>
        <strain evidence="13">LMG 28126</strain>
    </source>
</reference>
<keyword evidence="6 10" id="KW-0630">Potassium</keyword>
<dbReference type="EMBL" id="NHSD01000125">
    <property type="protein sequence ID" value="MBK5926402.1"/>
    <property type="molecule type" value="Genomic_DNA"/>
</dbReference>
<evidence type="ECO:0000256" key="2">
    <source>
        <dbReference type="ARBA" id="ARBA00022448"/>
    </source>
</evidence>
<evidence type="ECO:0000256" key="8">
    <source>
        <dbReference type="ARBA" id="ARBA00023065"/>
    </source>
</evidence>
<comment type="subcellular location">
    <subcellularLocation>
        <location evidence="10">Cell inner membrane</location>
        <topology evidence="10">Multi-pass membrane protein</topology>
    </subcellularLocation>
    <subcellularLocation>
        <location evidence="1">Cell membrane</location>
        <topology evidence="1">Multi-pass membrane protein</topology>
    </subcellularLocation>
</comment>
<keyword evidence="8 10" id="KW-0406">Ion transport</keyword>
<feature type="transmembrane region" description="Helical" evidence="12">
    <location>
        <begin position="184"/>
        <end position="202"/>
    </location>
</feature>
<organism evidence="13 14">
    <name type="scientific">Rhodobaculum claviforme</name>
    <dbReference type="NCBI Taxonomy" id="1549854"/>
    <lineage>
        <taxon>Bacteria</taxon>
        <taxon>Pseudomonadati</taxon>
        <taxon>Pseudomonadota</taxon>
        <taxon>Alphaproteobacteria</taxon>
        <taxon>Rhodobacterales</taxon>
        <taxon>Paracoccaceae</taxon>
        <taxon>Rhodobaculum</taxon>
    </lineage>
</organism>
<proteinExistence type="inferred from homology"/>
<evidence type="ECO:0000256" key="9">
    <source>
        <dbReference type="ARBA" id="ARBA00023136"/>
    </source>
</evidence>
<keyword evidence="5 12" id="KW-0812">Transmembrane</keyword>
<keyword evidence="2 10" id="KW-0813">Transport</keyword>
<name>A0A934WI56_9RHOB</name>
<dbReference type="GO" id="GO:0015379">
    <property type="term" value="F:potassium:chloride symporter activity"/>
    <property type="evidence" value="ECO:0007669"/>
    <property type="project" value="InterPro"/>
</dbReference>
<comment type="function">
    <text evidence="10">Low-affinity potassium transport system. Interacts with Trk system potassium uptake protein TrkA.</text>
</comment>
<keyword evidence="7 12" id="KW-1133">Transmembrane helix</keyword>
<evidence type="ECO:0000256" key="3">
    <source>
        <dbReference type="ARBA" id="ARBA00022475"/>
    </source>
</evidence>
<feature type="transmembrane region" description="Helical" evidence="12">
    <location>
        <begin position="273"/>
        <end position="291"/>
    </location>
</feature>
<comment type="similarity">
    <text evidence="10">Belongs to the TrkH potassium transport family.</text>
</comment>
<dbReference type="GO" id="GO:0046872">
    <property type="term" value="F:metal ion binding"/>
    <property type="evidence" value="ECO:0007669"/>
    <property type="project" value="UniProtKB-KW"/>
</dbReference>
<feature type="transmembrane region" description="Helical" evidence="12">
    <location>
        <begin position="134"/>
        <end position="154"/>
    </location>
</feature>
<dbReference type="InterPro" id="IPR004772">
    <property type="entry name" value="TrkH"/>
</dbReference>
<protein>
    <recommendedName>
        <fullName evidence="10">Trk system potassium uptake protein</fullName>
    </recommendedName>
</protein>
<feature type="transmembrane region" description="Helical" evidence="12">
    <location>
        <begin position="324"/>
        <end position="344"/>
    </location>
</feature>
<keyword evidence="11" id="KW-0479">Metal-binding</keyword>
<feature type="binding site" evidence="11">
    <location>
        <position position="112"/>
    </location>
    <ligand>
        <name>K(+)</name>
        <dbReference type="ChEBI" id="CHEBI:29103"/>
    </ligand>
</feature>
<accession>A0A934WI56</accession>
<dbReference type="RefSeq" id="WP_201156169.1">
    <property type="nucleotide sequence ID" value="NZ_NHSD01000125.1"/>
</dbReference>
<feature type="binding site" evidence="11">
    <location>
        <position position="220"/>
    </location>
    <ligand>
        <name>K(+)</name>
        <dbReference type="ChEBI" id="CHEBI:29103"/>
    </ligand>
</feature>
<dbReference type="InterPro" id="IPR003445">
    <property type="entry name" value="Cat_transpt"/>
</dbReference>
<dbReference type="AlphaFoldDB" id="A0A934WI56"/>
<evidence type="ECO:0000256" key="4">
    <source>
        <dbReference type="ARBA" id="ARBA00022538"/>
    </source>
</evidence>
<dbReference type="PIRSF" id="PIRSF006247">
    <property type="entry name" value="TrkH"/>
    <property type="match status" value="1"/>
</dbReference>
<feature type="transmembrane region" description="Helical" evidence="12">
    <location>
        <begin position="455"/>
        <end position="476"/>
    </location>
</feature>
<evidence type="ECO:0000256" key="5">
    <source>
        <dbReference type="ARBA" id="ARBA00022692"/>
    </source>
</evidence>
<evidence type="ECO:0000313" key="14">
    <source>
        <dbReference type="Proteomes" id="UP000706333"/>
    </source>
</evidence>
<keyword evidence="9 10" id="KW-0472">Membrane</keyword>
<feature type="transmembrane region" description="Helical" evidence="12">
    <location>
        <begin position="72"/>
        <end position="92"/>
    </location>
</feature>
<keyword evidence="10" id="KW-0997">Cell inner membrane</keyword>
<feature type="binding site" evidence="11">
    <location>
        <position position="431"/>
    </location>
    <ligand>
        <name>K(+)</name>
        <dbReference type="ChEBI" id="CHEBI:29103"/>
    </ligand>
</feature>
<evidence type="ECO:0000256" key="6">
    <source>
        <dbReference type="ARBA" id="ARBA00022958"/>
    </source>
</evidence>
<dbReference type="GO" id="GO:0005886">
    <property type="term" value="C:plasma membrane"/>
    <property type="evidence" value="ECO:0007669"/>
    <property type="project" value="UniProtKB-SubCell"/>
</dbReference>
<feature type="binding site" evidence="11">
    <location>
        <position position="315"/>
    </location>
    <ligand>
        <name>K(+)</name>
        <dbReference type="ChEBI" id="CHEBI:29103"/>
    </ligand>
</feature>
<keyword evidence="4 10" id="KW-0633">Potassium transport</keyword>
<evidence type="ECO:0000256" key="12">
    <source>
        <dbReference type="SAM" id="Phobius"/>
    </source>
</evidence>
<dbReference type="Proteomes" id="UP000706333">
    <property type="component" value="Unassembled WGS sequence"/>
</dbReference>
<evidence type="ECO:0000313" key="13">
    <source>
        <dbReference type="EMBL" id="MBK5926402.1"/>
    </source>
</evidence>
<feature type="transmembrane region" description="Helical" evidence="12">
    <location>
        <begin position="389"/>
        <end position="411"/>
    </location>
</feature>
<feature type="transmembrane region" description="Helical" evidence="12">
    <location>
        <begin position="229"/>
        <end position="252"/>
    </location>
</feature>
<keyword evidence="3 10" id="KW-1003">Cell membrane</keyword>
<feature type="transmembrane region" description="Helical" evidence="12">
    <location>
        <begin position="7"/>
        <end position="28"/>
    </location>
</feature>
<feature type="binding site" evidence="11">
    <location>
        <position position="113"/>
    </location>
    <ligand>
        <name>K(+)</name>
        <dbReference type="ChEBI" id="CHEBI:29103"/>
    </ligand>
</feature>
<dbReference type="PANTHER" id="PTHR32024">
    <property type="entry name" value="TRK SYSTEM POTASSIUM UPTAKE PROTEIN TRKG-RELATED"/>
    <property type="match status" value="1"/>
</dbReference>
<feature type="transmembrane region" description="Helical" evidence="12">
    <location>
        <begin position="40"/>
        <end position="60"/>
    </location>
</feature>
<gene>
    <name evidence="13" type="ORF">CCR87_03365</name>
</gene>
<evidence type="ECO:0000256" key="7">
    <source>
        <dbReference type="ARBA" id="ARBA00022989"/>
    </source>
</evidence>
<sequence length="482" mass="51020">MPDLRPVGYIIGLLTAVLGVAMLIPMAVDLHAGQPNAWNFLSSAVLTALSGAVIALACAGGKHQGLTLRQSFMLATGTWIALPAFGMLPFILGAPGVGVTDAFFESMSGMTTTGTTVFLALEDLPPGTLLWRSLLQWLGGLGIVIVALIFLPVMKVGGMQHFRSEGFDTLGKVLPRALDISRGLVQVYVGLTALCAMVYVMAGMDGFQALNHALTTIATGGFSTADASFAQFGAGAQYVAIVFMILSGLPFVRFVQLVGGSFAPLWQDVQVRAYVRWSGYAIGAIVLYRLWHEGGGLEVTLRETAFNVVSLFSGTGYGTADPSAWGAFPLLVVVLAGLTGACTASTGCSLKVFRYLVLFEAIKTQLRRIHSPNRVIPVRLGGRPLGEDVINSVIALFALFLFTFGVTAVLLSLTGLEMRTAITAAWTAICNIGPAFGPEVGPTGAVDGFPVAAKWIMIVAMLLGRLELISVLVLMLPRFWRG</sequence>
<evidence type="ECO:0000256" key="11">
    <source>
        <dbReference type="PIRSR" id="PIRSR006247-1"/>
    </source>
</evidence>